<evidence type="ECO:0000313" key="5">
    <source>
        <dbReference type="EMBL" id="KAI5318180.1"/>
    </source>
</evidence>
<proteinExistence type="predicted"/>
<dbReference type="GO" id="GO:0003676">
    <property type="term" value="F:nucleic acid binding"/>
    <property type="evidence" value="ECO:0007669"/>
    <property type="project" value="InterPro"/>
</dbReference>
<evidence type="ECO:0008006" key="7">
    <source>
        <dbReference type="Google" id="ProtNLM"/>
    </source>
</evidence>
<dbReference type="GO" id="GO:0008233">
    <property type="term" value="F:peptidase activity"/>
    <property type="evidence" value="ECO:0007669"/>
    <property type="project" value="UniProtKB-KW"/>
</dbReference>
<comment type="caution">
    <text evidence="5">The sequence shown here is derived from an EMBL/GenBank/DDBJ whole genome shotgun (WGS) entry which is preliminary data.</text>
</comment>
<dbReference type="GO" id="GO:0006508">
    <property type="term" value="P:proteolysis"/>
    <property type="evidence" value="ECO:0007669"/>
    <property type="project" value="UniProtKB-KW"/>
</dbReference>
<feature type="compositionally biased region" description="Polar residues" evidence="2">
    <location>
        <begin position="19"/>
        <end position="36"/>
    </location>
</feature>
<dbReference type="PANTHER" id="PTHR42648">
    <property type="entry name" value="TRANSPOSASE, PUTATIVE-RELATED"/>
    <property type="match status" value="1"/>
</dbReference>
<dbReference type="Gene3D" id="3.30.420.10">
    <property type="entry name" value="Ribonuclease H-like superfamily/Ribonuclease H"/>
    <property type="match status" value="1"/>
</dbReference>
<keyword evidence="6" id="KW-1185">Reference proteome</keyword>
<dbReference type="Pfam" id="PF13976">
    <property type="entry name" value="gag_pre-integrs"/>
    <property type="match status" value="1"/>
</dbReference>
<feature type="domain" description="GAG-pre-integrase" evidence="3">
    <location>
        <begin position="251"/>
        <end position="320"/>
    </location>
</feature>
<accession>A0AAD4V400</accession>
<keyword evidence="1" id="KW-0378">Hydrolase</keyword>
<dbReference type="SUPFAM" id="SSF53098">
    <property type="entry name" value="Ribonuclease H-like"/>
    <property type="match status" value="1"/>
</dbReference>
<name>A0AAD4V400_PRUDU</name>
<evidence type="ECO:0000256" key="2">
    <source>
        <dbReference type="SAM" id="MobiDB-lite"/>
    </source>
</evidence>
<dbReference type="Proteomes" id="UP001054821">
    <property type="component" value="Chromosome 7"/>
</dbReference>
<sequence>MLTMGKPHGDKGGLGFNHFDSSSSNSTTRFVKSKTPTMDSLDAQPVVKKPKFAPTCHRCGLAGHIRPVCHMYKKDKTRKLCSKSKRNPRSLQDQVDHLLKEVTKIAKLVSLKMCSPIVLKSTWVEKGHTKCLVVLNAFATSNTNSWYFDSGCSKHMSSDKSVFSSLSPFDGGTVTFGGGHKSQVVGKGIVCIPRLPELKNVRCVEGLTPNLISVSQLCDDGVIEVRFSKHGCKIIGKCGNEIVNVARSRDNCYCIDGVNDAKEVVCNKVVNETSVLWHQRLGHVNFRDLHKLSKKDLVSGLPKLDKSDQHVCEGCQLGKQVRVSHKVKHIQTQVSLELVHMDLVGPIQTFSLGGKKYILVMVDDFSRFT</sequence>
<reference evidence="5 6" key="1">
    <citation type="journal article" date="2022" name="G3 (Bethesda)">
        <title>Whole-genome sequence and methylome profiling of the almond [Prunus dulcis (Mill.) D.A. Webb] cultivar 'Nonpareil'.</title>
        <authorList>
            <person name="D'Amico-Willman K.M."/>
            <person name="Ouma W.Z."/>
            <person name="Meulia T."/>
            <person name="Sideli G.M."/>
            <person name="Gradziel T.M."/>
            <person name="Fresnedo-Ramirez J."/>
        </authorList>
    </citation>
    <scope>NUCLEOTIDE SEQUENCE [LARGE SCALE GENOMIC DNA]</scope>
    <source>
        <strain evidence="5">Clone GOH B32 T37-40</strain>
    </source>
</reference>
<protein>
    <recommendedName>
        <fullName evidence="7">GAG-pre-integrase domain-containing protein</fullName>
    </recommendedName>
</protein>
<dbReference type="InterPro" id="IPR025724">
    <property type="entry name" value="GAG-pre-integrase_dom"/>
</dbReference>
<keyword evidence="1" id="KW-0645">Protease</keyword>
<evidence type="ECO:0000313" key="6">
    <source>
        <dbReference type="Proteomes" id="UP001054821"/>
    </source>
</evidence>
<feature type="domain" description="Retrovirus-related Pol polyprotein from transposon TNT 1-94-like beta-barrel" evidence="4">
    <location>
        <begin position="146"/>
        <end position="221"/>
    </location>
</feature>
<dbReference type="InterPro" id="IPR036397">
    <property type="entry name" value="RNaseH_sf"/>
</dbReference>
<evidence type="ECO:0000256" key="1">
    <source>
        <dbReference type="ARBA" id="ARBA00022670"/>
    </source>
</evidence>
<evidence type="ECO:0000259" key="3">
    <source>
        <dbReference type="Pfam" id="PF13976"/>
    </source>
</evidence>
<organism evidence="5 6">
    <name type="scientific">Prunus dulcis</name>
    <name type="common">Almond</name>
    <name type="synonym">Amygdalus dulcis</name>
    <dbReference type="NCBI Taxonomy" id="3755"/>
    <lineage>
        <taxon>Eukaryota</taxon>
        <taxon>Viridiplantae</taxon>
        <taxon>Streptophyta</taxon>
        <taxon>Embryophyta</taxon>
        <taxon>Tracheophyta</taxon>
        <taxon>Spermatophyta</taxon>
        <taxon>Magnoliopsida</taxon>
        <taxon>eudicotyledons</taxon>
        <taxon>Gunneridae</taxon>
        <taxon>Pentapetalae</taxon>
        <taxon>rosids</taxon>
        <taxon>fabids</taxon>
        <taxon>Rosales</taxon>
        <taxon>Rosaceae</taxon>
        <taxon>Amygdaloideae</taxon>
        <taxon>Amygdaleae</taxon>
        <taxon>Prunus</taxon>
    </lineage>
</organism>
<dbReference type="InterPro" id="IPR012337">
    <property type="entry name" value="RNaseH-like_sf"/>
</dbReference>
<dbReference type="InterPro" id="IPR054722">
    <property type="entry name" value="PolX-like_BBD"/>
</dbReference>
<feature type="region of interest" description="Disordered" evidence="2">
    <location>
        <begin position="1"/>
        <end position="36"/>
    </location>
</feature>
<dbReference type="EMBL" id="JAJFAZ020000007">
    <property type="protein sequence ID" value="KAI5318180.1"/>
    <property type="molecule type" value="Genomic_DNA"/>
</dbReference>
<dbReference type="InterPro" id="IPR039537">
    <property type="entry name" value="Retrotran_Ty1/copia-like"/>
</dbReference>
<gene>
    <name evidence="5" type="ORF">L3X38_037888</name>
</gene>
<dbReference type="AlphaFoldDB" id="A0AAD4V400"/>
<evidence type="ECO:0000259" key="4">
    <source>
        <dbReference type="Pfam" id="PF22936"/>
    </source>
</evidence>
<dbReference type="PANTHER" id="PTHR42648:SF21">
    <property type="entry name" value="CYSTEINE-RICH RLK (RECEPTOR-LIKE PROTEIN KINASE) 8"/>
    <property type="match status" value="1"/>
</dbReference>
<dbReference type="Pfam" id="PF22936">
    <property type="entry name" value="Pol_BBD"/>
    <property type="match status" value="1"/>
</dbReference>